<gene>
    <name evidence="1" type="ORF">M23134_07589</name>
</gene>
<evidence type="ECO:0000313" key="2">
    <source>
        <dbReference type="Proteomes" id="UP000004095"/>
    </source>
</evidence>
<dbReference type="Proteomes" id="UP000004095">
    <property type="component" value="Unassembled WGS sequence"/>
</dbReference>
<keyword evidence="2" id="KW-1185">Reference proteome</keyword>
<reference evidence="1 2" key="1">
    <citation type="submission" date="2007-01" db="EMBL/GenBank/DDBJ databases">
        <authorList>
            <person name="Haygood M."/>
            <person name="Podell S."/>
            <person name="Anderson C."/>
            <person name="Hopkinson B."/>
            <person name="Roe K."/>
            <person name="Barbeau K."/>
            <person name="Gaasterland T."/>
            <person name="Ferriera S."/>
            <person name="Johnson J."/>
            <person name="Kravitz S."/>
            <person name="Beeson K."/>
            <person name="Sutton G."/>
            <person name="Rogers Y.-H."/>
            <person name="Friedman R."/>
            <person name="Frazier M."/>
            <person name="Venter J.C."/>
        </authorList>
    </citation>
    <scope>NUCLEOTIDE SEQUENCE [LARGE SCALE GENOMIC DNA]</scope>
    <source>
        <strain evidence="1 2">ATCC 23134</strain>
    </source>
</reference>
<comment type="caution">
    <text evidence="1">The sequence shown here is derived from an EMBL/GenBank/DDBJ whole genome shotgun (WGS) entry which is preliminary data.</text>
</comment>
<protein>
    <submittedName>
        <fullName evidence="1">Uncharacterized protein</fullName>
    </submittedName>
</protein>
<sequence length="221" mass="25490">MITKRQAEKILSLFNSGDEINILLALNLITSLDAFEDIAQYSDEYLGNISHKSLDTMEALYTYQGVKTSETVINILGVWDQLLETSEEHKKVKRKTFHVLLNLLYLENRYDTQVPDNAIKLVINKTGDKFELWLKENWYLKNLSTLLPYIHKANKLSKDLPNLQKEYSTSLHGKGILAKTQNDHHFLDLLDIVRKSKSKIQYALFPAWQPDQANLVVKATL</sequence>
<proteinExistence type="predicted"/>
<evidence type="ECO:0000313" key="1">
    <source>
        <dbReference type="EMBL" id="EAY31179.1"/>
    </source>
</evidence>
<dbReference type="AlphaFoldDB" id="A1ZF77"/>
<dbReference type="RefSeq" id="WP_002694336.1">
    <property type="nucleotide sequence ID" value="NZ_AAWS01000004.1"/>
</dbReference>
<accession>A1ZF77</accession>
<name>A1ZF77_MICM2</name>
<dbReference type="EMBL" id="AAWS01000004">
    <property type="protein sequence ID" value="EAY31179.1"/>
    <property type="molecule type" value="Genomic_DNA"/>
</dbReference>
<organism evidence="1 2">
    <name type="scientific">Microscilla marina ATCC 23134</name>
    <dbReference type="NCBI Taxonomy" id="313606"/>
    <lineage>
        <taxon>Bacteria</taxon>
        <taxon>Pseudomonadati</taxon>
        <taxon>Bacteroidota</taxon>
        <taxon>Cytophagia</taxon>
        <taxon>Cytophagales</taxon>
        <taxon>Microscillaceae</taxon>
        <taxon>Microscilla</taxon>
    </lineage>
</organism>